<gene>
    <name evidence="1" type="ORF">PGLA1383_LOCUS11670</name>
</gene>
<evidence type="ECO:0000313" key="2">
    <source>
        <dbReference type="Proteomes" id="UP000654075"/>
    </source>
</evidence>
<evidence type="ECO:0000313" key="1">
    <source>
        <dbReference type="EMBL" id="CAE8593056.1"/>
    </source>
</evidence>
<dbReference type="EMBL" id="CAJNNV010006083">
    <property type="protein sequence ID" value="CAE8593056.1"/>
    <property type="molecule type" value="Genomic_DNA"/>
</dbReference>
<dbReference type="Proteomes" id="UP000654075">
    <property type="component" value="Unassembled WGS sequence"/>
</dbReference>
<reference evidence="1" key="1">
    <citation type="submission" date="2021-02" db="EMBL/GenBank/DDBJ databases">
        <authorList>
            <person name="Dougan E. K."/>
            <person name="Rhodes N."/>
            <person name="Thang M."/>
            <person name="Chan C."/>
        </authorList>
    </citation>
    <scope>NUCLEOTIDE SEQUENCE</scope>
</reference>
<proteinExistence type="predicted"/>
<sequence>SVLFCGSSALPQPTVGFDTQVLSVLTSTGAPCLIMASHTAFVVMACSVALSDAQFSFGSGTSGTSGQQPTSQPTGGAMSGMCKMMPVPGMCPAANKPLPAECVGGICCQPSSCIGIPMLGCRPDRGSTTCVGAGMFSMGTCACKSGGCGGGGKCANNPNFVMSDMNTRLYEETSEGVVAPEDHRATLMGYGAVISGIFGMGFVVGKRLLKGSAREQNSLNLLESDQMELLE</sequence>
<feature type="non-terminal residue" evidence="1">
    <location>
        <position position="231"/>
    </location>
</feature>
<protein>
    <submittedName>
        <fullName evidence="1">Uncharacterized protein</fullName>
    </submittedName>
</protein>
<dbReference type="AlphaFoldDB" id="A0A813DWI6"/>
<name>A0A813DWI6_POLGL</name>
<accession>A0A813DWI6</accession>
<organism evidence="1 2">
    <name type="scientific">Polarella glacialis</name>
    <name type="common">Dinoflagellate</name>
    <dbReference type="NCBI Taxonomy" id="89957"/>
    <lineage>
        <taxon>Eukaryota</taxon>
        <taxon>Sar</taxon>
        <taxon>Alveolata</taxon>
        <taxon>Dinophyceae</taxon>
        <taxon>Suessiales</taxon>
        <taxon>Suessiaceae</taxon>
        <taxon>Polarella</taxon>
    </lineage>
</organism>
<keyword evidence="2" id="KW-1185">Reference proteome</keyword>
<comment type="caution">
    <text evidence="1">The sequence shown here is derived from an EMBL/GenBank/DDBJ whole genome shotgun (WGS) entry which is preliminary data.</text>
</comment>